<evidence type="ECO:0000313" key="5">
    <source>
        <dbReference type="EMBL" id="MBB5687709.1"/>
    </source>
</evidence>
<dbReference type="InterPro" id="IPR016166">
    <property type="entry name" value="FAD-bd_PCMH"/>
</dbReference>
<dbReference type="GO" id="GO:1903457">
    <property type="term" value="P:lactate catabolic process"/>
    <property type="evidence" value="ECO:0007669"/>
    <property type="project" value="TreeGrafter"/>
</dbReference>
<evidence type="ECO:0000256" key="1">
    <source>
        <dbReference type="ARBA" id="ARBA00008000"/>
    </source>
</evidence>
<dbReference type="Proteomes" id="UP000549617">
    <property type="component" value="Unassembled WGS sequence"/>
</dbReference>
<sequence>MQQDTQVAPSTGLPALMEMLSGIVGADRVKVDEASRRLVSEDVWMPVNAVAALIVAPGSTQELAAVVRAVHQAGFSIAPRGAGMSYTAGYVPANDRTVSIDLTRLDRILRVSREDMTVTVEAGATWKAMNDALAVQGLRTPFWGPMSGLSSTIGGGLSQLNAMFGAGHYGTSSESVVALTVVASDGAIIRTGARGPDGDTPHYRHFGPDLAGLFCGDCGTLGIKAEVTLRMISMPAYEDHASFSFPSGEALLQAMAEIARKGIAAETCAFDPGLTMVRMKRASLVSDVKTLGAVVAKEKNFGKGLLAAAKIALGGRNFIAPTDYPLHVICEGRSKGAVEADMAEARQIAAVFGGAEIENSIAKVIRAMPFPPLNSMLGPTGEAWVPVHGVCSLSTSPAIFGEIQRLYERRDADMKAQDIHVGFLFTTMASNAIVIEPVFFWPQGWRPVHESAVEPSHLARLDQRPDNPEGTALVTALRKEIVDIFARYGAGHFQIGRTYPYRQSRDDLSKSLLDALKGVMDPDGIFNPGVLGFPVKDAA</sequence>
<feature type="domain" description="FAD-binding PCMH-type" evidence="4">
    <location>
        <begin position="47"/>
        <end position="234"/>
    </location>
</feature>
<keyword evidence="3" id="KW-0274">FAD</keyword>
<dbReference type="InterPro" id="IPR016164">
    <property type="entry name" value="FAD-linked_Oxase-like_C"/>
</dbReference>
<name>A0A7W9EG16_9SPHN</name>
<reference evidence="5 6" key="1">
    <citation type="submission" date="2020-08" db="EMBL/GenBank/DDBJ databases">
        <title>Genomic Encyclopedia of Type Strains, Phase IV (KMG-IV): sequencing the most valuable type-strain genomes for metagenomic binning, comparative biology and taxonomic classification.</title>
        <authorList>
            <person name="Goeker M."/>
        </authorList>
    </citation>
    <scope>NUCLEOTIDE SEQUENCE [LARGE SCALE GENOMIC DNA]</scope>
    <source>
        <strain evidence="5 6">DSM 25079</strain>
    </source>
</reference>
<evidence type="ECO:0000256" key="3">
    <source>
        <dbReference type="ARBA" id="ARBA00022827"/>
    </source>
</evidence>
<dbReference type="AlphaFoldDB" id="A0A7W9EG16"/>
<proteinExistence type="inferred from homology"/>
<dbReference type="SUPFAM" id="SSF55103">
    <property type="entry name" value="FAD-linked oxidases, C-terminal domain"/>
    <property type="match status" value="1"/>
</dbReference>
<accession>A0A7W9EG16</accession>
<dbReference type="GO" id="GO:0008720">
    <property type="term" value="F:D-lactate dehydrogenase (NAD+) activity"/>
    <property type="evidence" value="ECO:0007669"/>
    <property type="project" value="TreeGrafter"/>
</dbReference>
<dbReference type="InterPro" id="IPR036318">
    <property type="entry name" value="FAD-bd_PCMH-like_sf"/>
</dbReference>
<dbReference type="GO" id="GO:0004458">
    <property type="term" value="F:D-lactate dehydrogenase (cytochrome) activity"/>
    <property type="evidence" value="ECO:0007669"/>
    <property type="project" value="TreeGrafter"/>
</dbReference>
<dbReference type="SUPFAM" id="SSF56176">
    <property type="entry name" value="FAD-binding/transporter-associated domain-like"/>
    <property type="match status" value="1"/>
</dbReference>
<comment type="caution">
    <text evidence="5">The sequence shown here is derived from an EMBL/GenBank/DDBJ whole genome shotgun (WGS) entry which is preliminary data.</text>
</comment>
<evidence type="ECO:0000256" key="2">
    <source>
        <dbReference type="ARBA" id="ARBA00022630"/>
    </source>
</evidence>
<dbReference type="Gene3D" id="3.30.465.10">
    <property type="match status" value="1"/>
</dbReference>
<dbReference type="RefSeq" id="WP_184021833.1">
    <property type="nucleotide sequence ID" value="NZ_JACIJC010000007.1"/>
</dbReference>
<dbReference type="InterPro" id="IPR006094">
    <property type="entry name" value="Oxid_FAD_bind_N"/>
</dbReference>
<evidence type="ECO:0000313" key="6">
    <source>
        <dbReference type="Proteomes" id="UP000549617"/>
    </source>
</evidence>
<comment type="similarity">
    <text evidence="1">Belongs to the FAD-binding oxidoreductase/transferase type 4 family.</text>
</comment>
<organism evidence="5 6">
    <name type="scientific">Sphingobium boeckii</name>
    <dbReference type="NCBI Taxonomy" id="1082345"/>
    <lineage>
        <taxon>Bacteria</taxon>
        <taxon>Pseudomonadati</taxon>
        <taxon>Pseudomonadota</taxon>
        <taxon>Alphaproteobacteria</taxon>
        <taxon>Sphingomonadales</taxon>
        <taxon>Sphingomonadaceae</taxon>
        <taxon>Sphingobium</taxon>
    </lineage>
</organism>
<keyword evidence="6" id="KW-1185">Reference proteome</keyword>
<dbReference type="PROSITE" id="PS51387">
    <property type="entry name" value="FAD_PCMH"/>
    <property type="match status" value="1"/>
</dbReference>
<dbReference type="Pfam" id="PF01565">
    <property type="entry name" value="FAD_binding_4"/>
    <property type="match status" value="1"/>
</dbReference>
<keyword evidence="2" id="KW-0285">Flavoprotein</keyword>
<evidence type="ECO:0000259" key="4">
    <source>
        <dbReference type="PROSITE" id="PS51387"/>
    </source>
</evidence>
<dbReference type="PANTHER" id="PTHR11748:SF111">
    <property type="entry name" value="D-LACTATE DEHYDROGENASE, MITOCHONDRIAL-RELATED"/>
    <property type="match status" value="1"/>
</dbReference>
<protein>
    <submittedName>
        <fullName evidence="5">FAD/FMN-containing dehydrogenase</fullName>
    </submittedName>
</protein>
<dbReference type="GO" id="GO:0071949">
    <property type="term" value="F:FAD binding"/>
    <property type="evidence" value="ECO:0007669"/>
    <property type="project" value="InterPro"/>
</dbReference>
<dbReference type="PANTHER" id="PTHR11748">
    <property type="entry name" value="D-LACTATE DEHYDROGENASE"/>
    <property type="match status" value="1"/>
</dbReference>
<dbReference type="EMBL" id="JACIJC010000007">
    <property type="protein sequence ID" value="MBB5687709.1"/>
    <property type="molecule type" value="Genomic_DNA"/>
</dbReference>
<dbReference type="InterPro" id="IPR016169">
    <property type="entry name" value="FAD-bd_PCMH_sub2"/>
</dbReference>
<gene>
    <name evidence="5" type="ORF">FHS49_003753</name>
</gene>